<accession>A0A6J6PKZ6</accession>
<reference evidence="1" key="1">
    <citation type="submission" date="2020-05" db="EMBL/GenBank/DDBJ databases">
        <authorList>
            <person name="Chiriac C."/>
            <person name="Salcher M."/>
            <person name="Ghai R."/>
            <person name="Kavagutti S V."/>
        </authorList>
    </citation>
    <scope>NUCLEOTIDE SEQUENCE</scope>
</reference>
<name>A0A6J6PKZ6_9ZZZZ</name>
<organism evidence="1">
    <name type="scientific">freshwater metagenome</name>
    <dbReference type="NCBI Taxonomy" id="449393"/>
    <lineage>
        <taxon>unclassified sequences</taxon>
        <taxon>metagenomes</taxon>
        <taxon>ecological metagenomes</taxon>
    </lineage>
</organism>
<dbReference type="InterPro" id="IPR021440">
    <property type="entry name" value="DUF3089"/>
</dbReference>
<dbReference type="EMBL" id="CAEZXP010000004">
    <property type="protein sequence ID" value="CAB4700200.1"/>
    <property type="molecule type" value="Genomic_DNA"/>
</dbReference>
<gene>
    <name evidence="1" type="ORF">UFOPK2399_01296</name>
</gene>
<sequence length="414" mass="43617">MCAGGRAKRFWHRVVIRTRTHFRRHTRAITLATFTAAVALATSGCGGSKHAATTSPAPSNPNRDAWGTVWLCRPGLADNPCAGALTTTAVAPNGTRTVIPARANTKAAIDCFYLYPTISRQQTLNANLTIGLEERLIATAQAAPFSQTCRVFAPMYRQVTNAGLKRKGEVRARAERIAYRSALDGFKNYLAHYNNGRGIVLIGHSQGASALVGIIRATVDKDPALRKQLVSALILGGNVTVARGKTTGGDFTNVPLCTAAPQTGCVIAYSTYSSAPPANALFSRPGSALDPFTRNTDVSNLQTACVNPAAPGGGTTPLTAAFPSLTLGYLAAQTHVKFAVATPWASFPGEFTATCRTNGSASWLQVAATTPRGRSLLTLANGLGPQWGLHLLDVNVALGDLVTLVRAEARTYAN</sequence>
<dbReference type="Pfam" id="PF11288">
    <property type="entry name" value="DUF3089"/>
    <property type="match status" value="1"/>
</dbReference>
<protein>
    <submittedName>
        <fullName evidence="1">Unannotated protein</fullName>
    </submittedName>
</protein>
<dbReference type="AlphaFoldDB" id="A0A6J6PKZ6"/>
<proteinExistence type="predicted"/>
<evidence type="ECO:0000313" key="1">
    <source>
        <dbReference type="EMBL" id="CAB4700200.1"/>
    </source>
</evidence>